<proteinExistence type="predicted"/>
<dbReference type="EMBL" id="VORZ01000002">
    <property type="protein sequence ID" value="TXD96842.1"/>
    <property type="molecule type" value="Genomic_DNA"/>
</dbReference>
<accession>A0A5C7A2D6</accession>
<sequence length="112" mass="13191">MKFPTVRQFLFSRKAEQEYTEYDPDNLTQHTADLLKRNASMCRCGGLAPPIEEKGHIYRCVRCNKEFSNISYNLGRRQRKELLNALPKNSSQLIDMDYYDTAIILLKKEDKR</sequence>
<protein>
    <submittedName>
        <fullName evidence="1">Uncharacterized protein</fullName>
    </submittedName>
</protein>
<keyword evidence="2" id="KW-1185">Reference proteome</keyword>
<dbReference type="OrthoDB" id="9896566at2"/>
<comment type="caution">
    <text evidence="1">The sequence shown here is derived from an EMBL/GenBank/DDBJ whole genome shotgun (WGS) entry which is preliminary data.</text>
</comment>
<gene>
    <name evidence="1" type="ORF">ES754_07330</name>
</gene>
<dbReference type="AlphaFoldDB" id="A0A5C7A2D6"/>
<evidence type="ECO:0000313" key="1">
    <source>
        <dbReference type="EMBL" id="TXD96842.1"/>
    </source>
</evidence>
<reference evidence="1 2" key="1">
    <citation type="submission" date="2019-08" db="EMBL/GenBank/DDBJ databases">
        <title>Genome sequence of Psychrobacter frigidicola ACAM304 (type strain).</title>
        <authorList>
            <person name="Bowman J.P."/>
        </authorList>
    </citation>
    <scope>NUCLEOTIDE SEQUENCE [LARGE SCALE GENOMIC DNA]</scope>
    <source>
        <strain evidence="1 2">ACAM 304</strain>
    </source>
</reference>
<name>A0A5C7A2D6_9GAMM</name>
<organism evidence="1 2">
    <name type="scientific">Psychrobacter frigidicola</name>
    <dbReference type="NCBI Taxonomy" id="45611"/>
    <lineage>
        <taxon>Bacteria</taxon>
        <taxon>Pseudomonadati</taxon>
        <taxon>Pseudomonadota</taxon>
        <taxon>Gammaproteobacteria</taxon>
        <taxon>Moraxellales</taxon>
        <taxon>Moraxellaceae</taxon>
        <taxon>Psychrobacter</taxon>
    </lineage>
</organism>
<dbReference type="RefSeq" id="WP_147223549.1">
    <property type="nucleotide sequence ID" value="NZ_CAJGYY010000001.1"/>
</dbReference>
<evidence type="ECO:0000313" key="2">
    <source>
        <dbReference type="Proteomes" id="UP000321903"/>
    </source>
</evidence>
<dbReference type="Proteomes" id="UP000321903">
    <property type="component" value="Unassembled WGS sequence"/>
</dbReference>